<dbReference type="GO" id="GO:0003700">
    <property type="term" value="F:DNA-binding transcription factor activity"/>
    <property type="evidence" value="ECO:0007669"/>
    <property type="project" value="InterPro"/>
</dbReference>
<keyword evidence="9" id="KW-1185">Reference proteome</keyword>
<feature type="region of interest" description="Disordered" evidence="6">
    <location>
        <begin position="1"/>
        <end position="42"/>
    </location>
</feature>
<dbReference type="GO" id="GO:0043565">
    <property type="term" value="F:sequence-specific DNA binding"/>
    <property type="evidence" value="ECO:0007669"/>
    <property type="project" value="TreeGrafter"/>
</dbReference>
<dbReference type="RefSeq" id="XP_020096130.1">
    <property type="nucleotide sequence ID" value="XM_020240541.1"/>
</dbReference>
<dbReference type="InterPro" id="IPR017887">
    <property type="entry name" value="TF_TCP_subgr"/>
</dbReference>
<evidence type="ECO:0000256" key="4">
    <source>
        <dbReference type="ARBA" id="ARBA00023163"/>
    </source>
</evidence>
<reference evidence="10 11" key="2">
    <citation type="submission" date="2025-04" db="UniProtKB">
        <authorList>
            <consortium name="RefSeq"/>
        </authorList>
    </citation>
    <scope>IDENTIFICATION</scope>
    <source>
        <tissue evidence="10 11">Leaf</tissue>
    </source>
</reference>
<dbReference type="AlphaFoldDB" id="A0A6P5FJL7"/>
<feature type="domain" description="R" evidence="8">
    <location>
        <begin position="187"/>
        <end position="205"/>
    </location>
</feature>
<name>A0A6P5FJL7_ANACO</name>
<evidence type="ECO:0000256" key="5">
    <source>
        <dbReference type="ARBA" id="ARBA00023242"/>
    </source>
</evidence>
<dbReference type="Pfam" id="PF03634">
    <property type="entry name" value="TCP"/>
    <property type="match status" value="1"/>
</dbReference>
<evidence type="ECO:0000313" key="11">
    <source>
        <dbReference type="RefSeq" id="XP_020096129.1"/>
    </source>
</evidence>
<sequence length="408" mass="43656">MEAEGTPTNATKRSRIANGGGKEEDEDHGVRRRGGGGGAAAAAAAAWAHPSSRIYRVSRSTGGKDRHSKVYTAKGLRDRRVRLSVPTAIQFYDLQDRLGFDQPSKAIEWLIKAASAAIDELPSLDGSFPDPPPPPPRRSILHNSVAVPAPAPESEEAPPPPHPQFSKSGCSSTSETSKGSVLSLSRSESRVKARERARKRTAKDKEDDPDPDPDHQHNETSFTELLTSGSGGAPTHLWHLPAATKADYFAQEAVKTHQILPAIASQSQSQSQSQSPHYVNNHPTLPFAITAAAAVSDHQEMQQFSFLQDQAVAVAAAGESLGFSITSGLAGFSRGTLQSNSAPSHQLPHHHQNLQRFSSPVDGSSLSFFFGATTQAGSAEGQFSAGFDSRLHLWDGYRHSDLKGKGKN</sequence>
<reference evidence="9" key="1">
    <citation type="journal article" date="2015" name="Nat. Genet.">
        <title>The pineapple genome and the evolution of CAM photosynthesis.</title>
        <authorList>
            <person name="Ming R."/>
            <person name="VanBuren R."/>
            <person name="Wai C.M."/>
            <person name="Tang H."/>
            <person name="Schatz M.C."/>
            <person name="Bowers J.E."/>
            <person name="Lyons E."/>
            <person name="Wang M.L."/>
            <person name="Chen J."/>
            <person name="Biggers E."/>
            <person name="Zhang J."/>
            <person name="Huang L."/>
            <person name="Zhang L."/>
            <person name="Miao W."/>
            <person name="Zhang J."/>
            <person name="Ye Z."/>
            <person name="Miao C."/>
            <person name="Lin Z."/>
            <person name="Wang H."/>
            <person name="Zhou H."/>
            <person name="Yim W.C."/>
            <person name="Priest H.D."/>
            <person name="Zheng C."/>
            <person name="Woodhouse M."/>
            <person name="Edger P.P."/>
            <person name="Guyot R."/>
            <person name="Guo H.B."/>
            <person name="Guo H."/>
            <person name="Zheng G."/>
            <person name="Singh R."/>
            <person name="Sharma A."/>
            <person name="Min X."/>
            <person name="Zheng Y."/>
            <person name="Lee H."/>
            <person name="Gurtowski J."/>
            <person name="Sedlazeck F.J."/>
            <person name="Harkess A."/>
            <person name="McKain M.R."/>
            <person name="Liao Z."/>
            <person name="Fang J."/>
            <person name="Liu J."/>
            <person name="Zhang X."/>
            <person name="Zhang Q."/>
            <person name="Hu W."/>
            <person name="Qin Y."/>
            <person name="Wang K."/>
            <person name="Chen L.Y."/>
            <person name="Shirley N."/>
            <person name="Lin Y.R."/>
            <person name="Liu L.Y."/>
            <person name="Hernandez A.G."/>
            <person name="Wright C.L."/>
            <person name="Bulone V."/>
            <person name="Tuskan G.A."/>
            <person name="Heath K."/>
            <person name="Zee F."/>
            <person name="Moore P.H."/>
            <person name="Sunkar R."/>
            <person name="Leebens-Mack J.H."/>
            <person name="Mockler T."/>
            <person name="Bennetzen J.L."/>
            <person name="Freeling M."/>
            <person name="Sankoff D."/>
            <person name="Paterson A.H."/>
            <person name="Zhu X."/>
            <person name="Yang X."/>
            <person name="Smith J.A."/>
            <person name="Cushman J.C."/>
            <person name="Paull R.E."/>
            <person name="Yu Q."/>
        </authorList>
    </citation>
    <scope>NUCLEOTIDE SEQUENCE [LARGE SCALE GENOMIC DNA]</scope>
    <source>
        <strain evidence="9">cv. F153</strain>
    </source>
</reference>
<dbReference type="GO" id="GO:0005634">
    <property type="term" value="C:nucleus"/>
    <property type="evidence" value="ECO:0007669"/>
    <property type="project" value="UniProtKB-SubCell"/>
</dbReference>
<evidence type="ECO:0000259" key="7">
    <source>
        <dbReference type="PROSITE" id="PS51369"/>
    </source>
</evidence>
<keyword evidence="5" id="KW-0539">Nucleus</keyword>
<dbReference type="Proteomes" id="UP000515123">
    <property type="component" value="Linkage group 9"/>
</dbReference>
<dbReference type="RefSeq" id="XP_020096128.1">
    <property type="nucleotide sequence ID" value="XM_020240539.1"/>
</dbReference>
<keyword evidence="4" id="KW-0804">Transcription</keyword>
<evidence type="ECO:0000259" key="8">
    <source>
        <dbReference type="PROSITE" id="PS51370"/>
    </source>
</evidence>
<evidence type="ECO:0000313" key="12">
    <source>
        <dbReference type="RefSeq" id="XP_020096130.1"/>
    </source>
</evidence>
<comment type="subcellular location">
    <subcellularLocation>
        <location evidence="1">Nucleus</location>
    </subcellularLocation>
</comment>
<protein>
    <submittedName>
        <fullName evidence="10 11">Transcription factor PCF6-like</fullName>
    </submittedName>
</protein>
<dbReference type="PROSITE" id="PS51369">
    <property type="entry name" value="TCP"/>
    <property type="match status" value="1"/>
</dbReference>
<evidence type="ECO:0000256" key="2">
    <source>
        <dbReference type="ARBA" id="ARBA00023015"/>
    </source>
</evidence>
<dbReference type="InterPro" id="IPR017888">
    <property type="entry name" value="CYC/TB1_R_domain"/>
</dbReference>
<feature type="region of interest" description="Disordered" evidence="6">
    <location>
        <begin position="148"/>
        <end position="230"/>
    </location>
</feature>
<feature type="domain" description="TCP" evidence="7">
    <location>
        <begin position="63"/>
        <end position="121"/>
    </location>
</feature>
<feature type="compositionally biased region" description="Low complexity" evidence="6">
    <location>
        <begin position="166"/>
        <end position="186"/>
    </location>
</feature>
<dbReference type="RefSeq" id="XP_020096129.1">
    <property type="nucleotide sequence ID" value="XM_020240540.1"/>
</dbReference>
<evidence type="ECO:0000256" key="6">
    <source>
        <dbReference type="SAM" id="MobiDB-lite"/>
    </source>
</evidence>
<evidence type="ECO:0000256" key="1">
    <source>
        <dbReference type="ARBA" id="ARBA00004123"/>
    </source>
</evidence>
<keyword evidence="3" id="KW-0238">DNA-binding</keyword>
<evidence type="ECO:0000313" key="10">
    <source>
        <dbReference type="RefSeq" id="XP_020096128.1"/>
    </source>
</evidence>
<accession>A0A6P5FJL7</accession>
<dbReference type="PROSITE" id="PS51370">
    <property type="entry name" value="R"/>
    <property type="match status" value="1"/>
</dbReference>
<dbReference type="PANTHER" id="PTHR31072">
    <property type="entry name" value="TRANSCRIPTION FACTOR TCP4-RELATED"/>
    <property type="match status" value="1"/>
</dbReference>
<dbReference type="GeneID" id="109715503"/>
<evidence type="ECO:0000256" key="3">
    <source>
        <dbReference type="ARBA" id="ARBA00023125"/>
    </source>
</evidence>
<feature type="compositionally biased region" description="Polar residues" evidence="6">
    <location>
        <begin position="219"/>
        <end position="228"/>
    </location>
</feature>
<keyword evidence="2" id="KW-0805">Transcription regulation</keyword>
<dbReference type="GO" id="GO:2000032">
    <property type="term" value="P:regulation of secondary shoot formation"/>
    <property type="evidence" value="ECO:0007669"/>
    <property type="project" value="TreeGrafter"/>
</dbReference>
<evidence type="ECO:0000313" key="9">
    <source>
        <dbReference type="Proteomes" id="UP000515123"/>
    </source>
</evidence>
<organism evidence="11">
    <name type="scientific">Ananas comosus</name>
    <name type="common">Pineapple</name>
    <name type="synonym">Ananas ananas</name>
    <dbReference type="NCBI Taxonomy" id="4615"/>
    <lineage>
        <taxon>Eukaryota</taxon>
        <taxon>Viridiplantae</taxon>
        <taxon>Streptophyta</taxon>
        <taxon>Embryophyta</taxon>
        <taxon>Tracheophyta</taxon>
        <taxon>Spermatophyta</taxon>
        <taxon>Magnoliopsida</taxon>
        <taxon>Liliopsida</taxon>
        <taxon>Poales</taxon>
        <taxon>Bromeliaceae</taxon>
        <taxon>Bromelioideae</taxon>
        <taxon>Ananas</taxon>
    </lineage>
</organism>
<feature type="region of interest" description="Disordered" evidence="6">
    <location>
        <begin position="123"/>
        <end position="142"/>
    </location>
</feature>
<dbReference type="InterPro" id="IPR005333">
    <property type="entry name" value="Transcription_factor_TCP"/>
</dbReference>
<proteinExistence type="predicted"/>
<gene>
    <name evidence="10 11 12" type="primary">LOC109715503</name>
</gene>
<dbReference type="OrthoDB" id="1927134at2759"/>
<feature type="compositionally biased region" description="Polar residues" evidence="6">
    <location>
        <begin position="1"/>
        <end position="11"/>
    </location>
</feature>
<dbReference type="PANTHER" id="PTHR31072:SF93">
    <property type="entry name" value="TRANSCRIPTION FACTOR TCP24"/>
    <property type="match status" value="1"/>
</dbReference>